<dbReference type="CDD" id="cd03808">
    <property type="entry name" value="GT4_CapM-like"/>
    <property type="match status" value="1"/>
</dbReference>
<dbReference type="AlphaFoldDB" id="A0AA94F4P0"/>
<dbReference type="Pfam" id="PF13439">
    <property type="entry name" value="Glyco_transf_4"/>
    <property type="match status" value="1"/>
</dbReference>
<dbReference type="Gene3D" id="3.40.50.2000">
    <property type="entry name" value="Glycogen Phosphorylase B"/>
    <property type="match status" value="2"/>
</dbReference>
<dbReference type="GO" id="GO:0016757">
    <property type="term" value="F:glycosyltransferase activity"/>
    <property type="evidence" value="ECO:0007669"/>
    <property type="project" value="InterPro"/>
</dbReference>
<feature type="domain" description="Glycosyl transferase family 1" evidence="1">
    <location>
        <begin position="195"/>
        <end position="360"/>
    </location>
</feature>
<comment type="caution">
    <text evidence="3">The sequence shown here is derived from an EMBL/GenBank/DDBJ whole genome shotgun (WGS) entry which is preliminary data.</text>
</comment>
<dbReference type="PANTHER" id="PTHR12526">
    <property type="entry name" value="GLYCOSYLTRANSFERASE"/>
    <property type="match status" value="1"/>
</dbReference>
<dbReference type="RefSeq" id="WP_127822128.1">
    <property type="nucleotide sequence ID" value="NZ_RWGX02000012.1"/>
</dbReference>
<protein>
    <submittedName>
        <fullName evidence="3">Glycosyltransferase family 1 protein</fullName>
    </submittedName>
</protein>
<reference evidence="3" key="1">
    <citation type="submission" date="2018-12" db="EMBL/GenBank/DDBJ databases">
        <title>Draft genome sequence of Flaovobacterium columnare BGFS27 isolated from channel catfish in Alabama.</title>
        <authorList>
            <person name="Cai W."/>
            <person name="Arias C."/>
        </authorList>
    </citation>
    <scope>NUCLEOTIDE SEQUENCE [LARGE SCALE GENOMIC DNA]</scope>
    <source>
        <strain evidence="3">BGFS27</strain>
    </source>
</reference>
<dbReference type="Pfam" id="PF00534">
    <property type="entry name" value="Glycos_transf_1"/>
    <property type="match status" value="1"/>
</dbReference>
<dbReference type="InterPro" id="IPR028098">
    <property type="entry name" value="Glyco_trans_4-like_N"/>
</dbReference>
<dbReference type="InterPro" id="IPR001296">
    <property type="entry name" value="Glyco_trans_1"/>
</dbReference>
<evidence type="ECO:0000259" key="2">
    <source>
        <dbReference type="Pfam" id="PF13439"/>
    </source>
</evidence>
<accession>A0AA94F4P0</accession>
<gene>
    <name evidence="3" type="ORF">EJB19_09010</name>
</gene>
<evidence type="ECO:0000313" key="3">
    <source>
        <dbReference type="EMBL" id="RVU88297.1"/>
    </source>
</evidence>
<organism evidence="3">
    <name type="scientific">Flavobacterium columnare</name>
    <dbReference type="NCBI Taxonomy" id="996"/>
    <lineage>
        <taxon>Bacteria</taxon>
        <taxon>Pseudomonadati</taxon>
        <taxon>Bacteroidota</taxon>
        <taxon>Flavobacteriia</taxon>
        <taxon>Flavobacteriales</taxon>
        <taxon>Flavobacteriaceae</taxon>
        <taxon>Flavobacterium</taxon>
    </lineage>
</organism>
<evidence type="ECO:0000259" key="1">
    <source>
        <dbReference type="Pfam" id="PF00534"/>
    </source>
</evidence>
<feature type="domain" description="Glycosyltransferase subfamily 4-like N-terminal" evidence="2">
    <location>
        <begin position="30"/>
        <end position="153"/>
    </location>
</feature>
<dbReference type="PANTHER" id="PTHR12526:SF630">
    <property type="entry name" value="GLYCOSYLTRANSFERASE"/>
    <property type="match status" value="1"/>
</dbReference>
<dbReference type="EMBL" id="RWGX01000004">
    <property type="protein sequence ID" value="RVU88297.1"/>
    <property type="molecule type" value="Genomic_DNA"/>
</dbReference>
<dbReference type="SUPFAM" id="SSF53756">
    <property type="entry name" value="UDP-Glycosyltransferase/glycogen phosphorylase"/>
    <property type="match status" value="1"/>
</dbReference>
<sequence length="381" mass="43441">MKKRVLHVVTVSFVINHFFGKQFLYLNHKNGNEYFLACSPSDEFKELSETLSYIPISLNMTRTIDPLMDLFAIFKLFCYIKKYKIDVVVGHTPKGGMIAMIASFFAGVENRIYFRHGIFYETSFGVKKLLLKSIDRLTGSLAVKVVCVSNDVKCKSEIDKLNDTKKNIILGRGTCNGVDTKKRFNKQNISVDLIEELRCKYFILEDDIVIGYVGRIVKDKGIEDLIEAWRIIITKYKNVKLLLVGPFEDKDSVSSKCKKIIEEEESIIYTGFVSDSENYFALMDIFILPTYREGFPTVTLEASSMQIPVISSKATGCKESLIENVTGIFCENDANDIAKKMEYYIINPVERKQAGIDGRKFVSKNFDHSIIWELLNSKLGI</sequence>
<name>A0AA94F4P0_9FLAO</name>
<proteinExistence type="predicted"/>